<dbReference type="PROSITE" id="PS51257">
    <property type="entry name" value="PROKAR_LIPOPROTEIN"/>
    <property type="match status" value="1"/>
</dbReference>
<name>A0A263HEU0_9PAST</name>
<keyword evidence="4" id="KW-1185">Reference proteome</keyword>
<dbReference type="Pfam" id="PF04307">
    <property type="entry name" value="YdjM"/>
    <property type="match status" value="1"/>
</dbReference>
<dbReference type="OrthoDB" id="6163946at2"/>
<dbReference type="EMBL" id="UFSB01000001">
    <property type="protein sequence ID" value="SUU38923.1"/>
    <property type="molecule type" value="Genomic_DNA"/>
</dbReference>
<evidence type="ECO:0000313" key="5">
    <source>
        <dbReference type="Proteomes" id="UP000254507"/>
    </source>
</evidence>
<dbReference type="Proteomes" id="UP000215738">
    <property type="component" value="Unassembled WGS sequence"/>
</dbReference>
<evidence type="ECO:0000313" key="3">
    <source>
        <dbReference type="EMBL" id="SUU38923.1"/>
    </source>
</evidence>
<keyword evidence="1" id="KW-1133">Transmembrane helix</keyword>
<sequence length="203" mass="23833">MMKLGHNVTGIQLGILLGCISYKFLNFNLLSSIMISYCAYKGANAPDFLEISWFDKKKMMRKSIIKHRTYTHWTLFWVFAFSLSLYGYFAYSLNWIYVISFILGVFLHLIFDLPNPSGIPLFFPTRRKKTLNLWKSGEHERLICTITGLMVICALYFMYKQELRYFLQNPSGAIQHIINQLFADTISFLKEALNYLKMLINSW</sequence>
<accession>A0A263HEU0</accession>
<dbReference type="Proteomes" id="UP000254507">
    <property type="component" value="Unassembled WGS sequence"/>
</dbReference>
<organism evidence="3 5">
    <name type="scientific">Actinobacillus seminis</name>
    <dbReference type="NCBI Taxonomy" id="722"/>
    <lineage>
        <taxon>Bacteria</taxon>
        <taxon>Pseudomonadati</taxon>
        <taxon>Pseudomonadota</taxon>
        <taxon>Gammaproteobacteria</taxon>
        <taxon>Pasteurellales</taxon>
        <taxon>Pasteurellaceae</taxon>
        <taxon>Actinobacillus</taxon>
    </lineage>
</organism>
<feature type="transmembrane region" description="Helical" evidence="1">
    <location>
        <begin position="70"/>
        <end position="89"/>
    </location>
</feature>
<feature type="transmembrane region" description="Helical" evidence="1">
    <location>
        <begin position="6"/>
        <end position="25"/>
    </location>
</feature>
<feature type="transmembrane region" description="Helical" evidence="1">
    <location>
        <begin position="95"/>
        <end position="122"/>
    </location>
</feature>
<evidence type="ECO:0000313" key="2">
    <source>
        <dbReference type="EMBL" id="OZN25076.1"/>
    </source>
</evidence>
<dbReference type="EMBL" id="NLFK01000004">
    <property type="protein sequence ID" value="OZN25076.1"/>
    <property type="molecule type" value="Genomic_DNA"/>
</dbReference>
<dbReference type="AlphaFoldDB" id="A0A263HEU0"/>
<dbReference type="InParanoid" id="A0A263HEU0"/>
<evidence type="ECO:0000256" key="1">
    <source>
        <dbReference type="SAM" id="Phobius"/>
    </source>
</evidence>
<gene>
    <name evidence="2" type="ORF">CFY87_05015</name>
    <name evidence="3" type="ORF">NCTC10851_02359</name>
</gene>
<keyword evidence="1" id="KW-0812">Transmembrane</keyword>
<dbReference type="RefSeq" id="WP_094946163.1">
    <property type="nucleotide sequence ID" value="NZ_JBMHIA010000006.1"/>
</dbReference>
<proteinExistence type="predicted"/>
<dbReference type="InterPro" id="IPR007404">
    <property type="entry name" value="YdjM-like"/>
</dbReference>
<protein>
    <submittedName>
        <fullName evidence="3">Inner membrane protein</fullName>
    </submittedName>
</protein>
<reference evidence="3 5" key="2">
    <citation type="submission" date="2018-06" db="EMBL/GenBank/DDBJ databases">
        <authorList>
            <consortium name="Pathogen Informatics"/>
            <person name="Doyle S."/>
        </authorList>
    </citation>
    <scope>NUCLEOTIDE SEQUENCE [LARGE SCALE GENOMIC DNA]</scope>
    <source>
        <strain evidence="3 5">NCTC10851</strain>
    </source>
</reference>
<keyword evidence="1" id="KW-0472">Membrane</keyword>
<reference evidence="2 4" key="1">
    <citation type="submission" date="2017-07" db="EMBL/GenBank/DDBJ databases">
        <title>Virulence factors identified in Actinobacillus seminis.</title>
        <authorList>
            <person name="Negrete-Abascal E."/>
            <person name="Vaca-Pacheco S."/>
            <person name="Montes-Garcia F."/>
            <person name="Leyto-Gil A.M."/>
            <person name="Fragoso-Garcia E."/>
            <person name="Carvente-Garcia R."/>
            <person name="Perez-Agueros S."/>
            <person name="Castelan-Sanchez H.G."/>
            <person name="Garcia-Molina A."/>
            <person name="Villamar T.E."/>
            <person name="Vazquez-Cruz C."/>
        </authorList>
    </citation>
    <scope>NUCLEOTIDE SEQUENCE [LARGE SCALE GENOMIC DNA]</scope>
    <source>
        <strain evidence="2 4">ATCC 15768</strain>
    </source>
</reference>
<feature type="transmembrane region" description="Helical" evidence="1">
    <location>
        <begin position="142"/>
        <end position="159"/>
    </location>
</feature>
<evidence type="ECO:0000313" key="4">
    <source>
        <dbReference type="Proteomes" id="UP000215738"/>
    </source>
</evidence>